<keyword evidence="3" id="KW-1185">Reference proteome</keyword>
<gene>
    <name evidence="2" type="ORF">RUM44_010349</name>
</gene>
<evidence type="ECO:0000256" key="1">
    <source>
        <dbReference type="SAM" id="MobiDB-lite"/>
    </source>
</evidence>
<evidence type="ECO:0000313" key="2">
    <source>
        <dbReference type="EMBL" id="KAK6627869.1"/>
    </source>
</evidence>
<organism evidence="2 3">
    <name type="scientific">Polyplax serrata</name>
    <name type="common">Common mouse louse</name>
    <dbReference type="NCBI Taxonomy" id="468196"/>
    <lineage>
        <taxon>Eukaryota</taxon>
        <taxon>Metazoa</taxon>
        <taxon>Ecdysozoa</taxon>
        <taxon>Arthropoda</taxon>
        <taxon>Hexapoda</taxon>
        <taxon>Insecta</taxon>
        <taxon>Pterygota</taxon>
        <taxon>Neoptera</taxon>
        <taxon>Paraneoptera</taxon>
        <taxon>Psocodea</taxon>
        <taxon>Troctomorpha</taxon>
        <taxon>Phthiraptera</taxon>
        <taxon>Anoplura</taxon>
        <taxon>Polyplacidae</taxon>
        <taxon>Polyplax</taxon>
    </lineage>
</organism>
<protein>
    <submittedName>
        <fullName evidence="2">Uncharacterized protein</fullName>
    </submittedName>
</protein>
<feature type="region of interest" description="Disordered" evidence="1">
    <location>
        <begin position="111"/>
        <end position="139"/>
    </location>
</feature>
<reference evidence="2 3" key="1">
    <citation type="submission" date="2023-09" db="EMBL/GenBank/DDBJ databases">
        <title>Genomes of two closely related lineages of the louse Polyplax serrata with different host specificities.</title>
        <authorList>
            <person name="Martinu J."/>
            <person name="Tarabai H."/>
            <person name="Stefka J."/>
            <person name="Hypsa V."/>
        </authorList>
    </citation>
    <scope>NUCLEOTIDE SEQUENCE [LARGE SCALE GENOMIC DNA]</scope>
    <source>
        <strain evidence="2">98ZLc_SE</strain>
    </source>
</reference>
<proteinExistence type="predicted"/>
<feature type="compositionally biased region" description="Basic and acidic residues" evidence="1">
    <location>
        <begin position="121"/>
        <end position="139"/>
    </location>
</feature>
<sequence>MSELCVYLNGHVTGLVQSDEGHSGGYQRVKKNLSANNLKFEIDLNQNFEIPRIRTLKSSRSNSFNCFNEDFQKKKLRIYSESVQNLKDNESFKYSMSKSISELFFPSKNPLSSGSFSGTGKPEKKNKSRSKEVVDGDKGKCPTRTKSLTLDEKNLTVCSRSDSFGSPANYQVPFGRAKVRKRDSKKNVSRKPLAEDEFDKEMARYLSLSLCLSLCPHLSSTWQTCFLMEVNTCRVVGHSNGIRMDSIV</sequence>
<accession>A0ABR1AV84</accession>
<comment type="caution">
    <text evidence="2">The sequence shown here is derived from an EMBL/GenBank/DDBJ whole genome shotgun (WGS) entry which is preliminary data.</text>
</comment>
<name>A0ABR1AV84_POLSC</name>
<dbReference type="EMBL" id="JAWJWF010000045">
    <property type="protein sequence ID" value="KAK6627869.1"/>
    <property type="molecule type" value="Genomic_DNA"/>
</dbReference>
<evidence type="ECO:0000313" key="3">
    <source>
        <dbReference type="Proteomes" id="UP001359485"/>
    </source>
</evidence>
<dbReference type="Proteomes" id="UP001359485">
    <property type="component" value="Unassembled WGS sequence"/>
</dbReference>